<dbReference type="Proteomes" id="UP000036356">
    <property type="component" value="Unassembled WGS sequence"/>
</dbReference>
<comment type="caution">
    <text evidence="1">The sequence shown here is derived from an EMBL/GenBank/DDBJ whole genome shotgun (WGS) entry which is preliminary data.</text>
</comment>
<dbReference type="PATRIC" id="fig|476652.3.peg.1437"/>
<organism evidence="1 2">
    <name type="scientific">Desulfosporosinus acididurans</name>
    <dbReference type="NCBI Taxonomy" id="476652"/>
    <lineage>
        <taxon>Bacteria</taxon>
        <taxon>Bacillati</taxon>
        <taxon>Bacillota</taxon>
        <taxon>Clostridia</taxon>
        <taxon>Eubacteriales</taxon>
        <taxon>Desulfitobacteriaceae</taxon>
        <taxon>Desulfosporosinus</taxon>
    </lineage>
</organism>
<protein>
    <submittedName>
        <fullName evidence="1">Uncharacterized protein</fullName>
    </submittedName>
</protein>
<evidence type="ECO:0000313" key="2">
    <source>
        <dbReference type="Proteomes" id="UP000036356"/>
    </source>
</evidence>
<keyword evidence="2" id="KW-1185">Reference proteome</keyword>
<name>A0A0J1FUQ8_9FIRM</name>
<sequence>MRIDTYYQCPVCQKAWETESKAIICRNQHPAIKKQWYTCGVCGAGWNPDAHWGEKGAAKQARTCEQKHQKKGEVEEVSRQTFFLSGGLQGKYYP</sequence>
<dbReference type="STRING" id="476652.DEAC_c14010"/>
<accession>A0A0J1FUQ8</accession>
<proteinExistence type="predicted"/>
<dbReference type="EMBL" id="LDZY01000004">
    <property type="protein sequence ID" value="KLU66733.1"/>
    <property type="molecule type" value="Genomic_DNA"/>
</dbReference>
<evidence type="ECO:0000313" key="1">
    <source>
        <dbReference type="EMBL" id="KLU66733.1"/>
    </source>
</evidence>
<dbReference type="RefSeq" id="WP_047809272.1">
    <property type="nucleotide sequence ID" value="NZ_LDZY01000004.1"/>
</dbReference>
<dbReference type="AlphaFoldDB" id="A0A0J1FUQ8"/>
<reference evidence="1 2" key="1">
    <citation type="submission" date="2015-06" db="EMBL/GenBank/DDBJ databases">
        <title>Draft genome of the moderately acidophilic sulfate reducer Candidatus Desulfosporosinus acididurans strain M1.</title>
        <authorList>
            <person name="Poehlein A."/>
            <person name="Petzsch P."/>
            <person name="Johnson B.D."/>
            <person name="Schloemann M."/>
            <person name="Daniel R."/>
            <person name="Muehling M."/>
        </authorList>
    </citation>
    <scope>NUCLEOTIDE SEQUENCE [LARGE SCALE GENOMIC DNA]</scope>
    <source>
        <strain evidence="1 2">M1</strain>
    </source>
</reference>
<gene>
    <name evidence="1" type="ORF">DEAC_c14010</name>
</gene>